<comment type="caution">
    <text evidence="1">The sequence shown here is derived from an EMBL/GenBank/DDBJ whole genome shotgun (WGS) entry which is preliminary data.</text>
</comment>
<gene>
    <name evidence="1" type="ORF">V6N11_022747</name>
</gene>
<reference evidence="1 2" key="1">
    <citation type="journal article" date="2024" name="G3 (Bethesda)">
        <title>Genome assembly of Hibiscus sabdariffa L. provides insights into metabolisms of medicinal natural products.</title>
        <authorList>
            <person name="Kim T."/>
        </authorList>
    </citation>
    <scope>NUCLEOTIDE SEQUENCE [LARGE SCALE GENOMIC DNA]</scope>
    <source>
        <strain evidence="1">TK-2024</strain>
        <tissue evidence="1">Old leaves</tissue>
    </source>
</reference>
<organism evidence="1 2">
    <name type="scientific">Hibiscus sabdariffa</name>
    <name type="common">roselle</name>
    <dbReference type="NCBI Taxonomy" id="183260"/>
    <lineage>
        <taxon>Eukaryota</taxon>
        <taxon>Viridiplantae</taxon>
        <taxon>Streptophyta</taxon>
        <taxon>Embryophyta</taxon>
        <taxon>Tracheophyta</taxon>
        <taxon>Spermatophyta</taxon>
        <taxon>Magnoliopsida</taxon>
        <taxon>eudicotyledons</taxon>
        <taxon>Gunneridae</taxon>
        <taxon>Pentapetalae</taxon>
        <taxon>rosids</taxon>
        <taxon>malvids</taxon>
        <taxon>Malvales</taxon>
        <taxon>Malvaceae</taxon>
        <taxon>Malvoideae</taxon>
        <taxon>Hibiscus</taxon>
    </lineage>
</organism>
<dbReference type="EMBL" id="JBBPBN010000005">
    <property type="protein sequence ID" value="KAK9037848.1"/>
    <property type="molecule type" value="Genomic_DNA"/>
</dbReference>
<proteinExistence type="predicted"/>
<dbReference type="Proteomes" id="UP001396334">
    <property type="component" value="Unassembled WGS sequence"/>
</dbReference>
<name>A0ABR2TK40_9ROSI</name>
<evidence type="ECO:0000313" key="2">
    <source>
        <dbReference type="Proteomes" id="UP001396334"/>
    </source>
</evidence>
<keyword evidence="2" id="KW-1185">Reference proteome</keyword>
<evidence type="ECO:0000313" key="1">
    <source>
        <dbReference type="EMBL" id="KAK9037848.1"/>
    </source>
</evidence>
<accession>A0ABR2TK40</accession>
<protein>
    <submittedName>
        <fullName evidence="1">Uncharacterized protein</fullName>
    </submittedName>
</protein>
<sequence length="126" mass="14098">MHSPDRCLFIDSIRVSHQLNLDRPFLQGGLFLYDKTVPPSFISSISLNFVDKNDNVCWVSCDSGGRKIGQTLCPVKWRRGGGKGDWFLSVRLCVWFGSGLGNFVDFEFLVYVLDLAASSDEKQGSD</sequence>